<dbReference type="RefSeq" id="WP_306762925.1">
    <property type="nucleotide sequence ID" value="NZ_CP118224.1"/>
</dbReference>
<evidence type="ECO:0000256" key="1">
    <source>
        <dbReference type="SAM" id="SignalP"/>
    </source>
</evidence>
<sequence length="134" mass="14795">MMKGRWLRGLVLGLMPLVPEAMSAPVPARLDPDGVQRLEVVGGSYFFRPDHIVVKAGVPVELTVSREPGLVPHSLVIWSPRMGIDVEVTLNSLGRVIRFTPESTGQTPFYCREKLLFFAGHRARGMAGIMEVVE</sequence>
<dbReference type="AlphaFoldDB" id="A0AA50KRE4"/>
<dbReference type="SUPFAM" id="SSF49503">
    <property type="entry name" value="Cupredoxins"/>
    <property type="match status" value="1"/>
</dbReference>
<evidence type="ECO:0000313" key="2">
    <source>
        <dbReference type="EMBL" id="WMC11690.1"/>
    </source>
</evidence>
<proteinExistence type="predicted"/>
<dbReference type="EMBL" id="CP118224">
    <property type="protein sequence ID" value="WMC11690.1"/>
    <property type="molecule type" value="Genomic_DNA"/>
</dbReference>
<keyword evidence="3" id="KW-1185">Reference proteome</keyword>
<dbReference type="KEGG" id="ope:PU634_04825"/>
<dbReference type="Gene3D" id="2.60.40.420">
    <property type="entry name" value="Cupredoxins - blue copper proteins"/>
    <property type="match status" value="1"/>
</dbReference>
<organism evidence="2 3">
    <name type="scientific">Oceanimonas pelagia</name>
    <dbReference type="NCBI Taxonomy" id="3028314"/>
    <lineage>
        <taxon>Bacteria</taxon>
        <taxon>Pseudomonadati</taxon>
        <taxon>Pseudomonadota</taxon>
        <taxon>Gammaproteobacteria</taxon>
        <taxon>Aeromonadales</taxon>
        <taxon>Aeromonadaceae</taxon>
        <taxon>Oceanimonas</taxon>
    </lineage>
</organism>
<keyword evidence="1" id="KW-0732">Signal</keyword>
<feature type="signal peptide" evidence="1">
    <location>
        <begin position="1"/>
        <end position="23"/>
    </location>
</feature>
<dbReference type="InterPro" id="IPR008972">
    <property type="entry name" value="Cupredoxin"/>
</dbReference>
<accession>A0AA50KRE4</accession>
<reference evidence="2 3" key="1">
    <citation type="submission" date="2023-02" db="EMBL/GenBank/DDBJ databases">
        <title>Complete genome sequence of a novel bacterium Oceanimonas sp. NTOU-MSR1 isolated from marine coast sediment.</title>
        <authorList>
            <person name="Yang H.-T."/>
            <person name="Chen Y.-L."/>
            <person name="Ho Y.-N."/>
        </authorList>
    </citation>
    <scope>NUCLEOTIDE SEQUENCE [LARGE SCALE GENOMIC DNA]</scope>
    <source>
        <strain evidence="2 3">NTOU-MSR1</strain>
    </source>
</reference>
<name>A0AA50KRE4_9GAMM</name>
<dbReference type="Proteomes" id="UP001223802">
    <property type="component" value="Chromosome"/>
</dbReference>
<gene>
    <name evidence="2" type="ORF">PU634_04825</name>
</gene>
<feature type="chain" id="PRO_5041236540" evidence="1">
    <location>
        <begin position="24"/>
        <end position="134"/>
    </location>
</feature>
<evidence type="ECO:0000313" key="3">
    <source>
        <dbReference type="Proteomes" id="UP001223802"/>
    </source>
</evidence>
<protein>
    <submittedName>
        <fullName evidence="2">Quinol oxidase</fullName>
    </submittedName>
</protein>